<dbReference type="PANTHER" id="PTHR31468:SF4">
    <property type="entry name" value="1,3-BETA-GLUCANOSYLTRANSFERASE GAS3-RELATED"/>
    <property type="match status" value="1"/>
</dbReference>
<evidence type="ECO:0000256" key="6">
    <source>
        <dbReference type="SAM" id="MobiDB-lite"/>
    </source>
</evidence>
<reference evidence="7 8" key="1">
    <citation type="journal article" date="2015" name="BMC Genomics">
        <title>Gene expression during zombie ant biting behavior reflects the complexity underlying fungal parasitic behavioral manipulation.</title>
        <authorList>
            <person name="de Bekker C."/>
            <person name="Ohm R.A."/>
            <person name="Loreto R.G."/>
            <person name="Sebastian A."/>
            <person name="Albert I."/>
            <person name="Merrow M."/>
            <person name="Brachmann A."/>
            <person name="Hughes D.P."/>
        </authorList>
    </citation>
    <scope>NUCLEOTIDE SEQUENCE [LARGE SCALE GENOMIC DNA]</scope>
    <source>
        <strain evidence="7 8">SC16a</strain>
    </source>
</reference>
<accession>A0A2A9P2U6</accession>
<protein>
    <recommendedName>
        <fullName evidence="5">1,3-beta-glucanosyltransferase</fullName>
        <ecNumber evidence="5">2.4.1.-</ecNumber>
    </recommendedName>
</protein>
<dbReference type="OrthoDB" id="421038at2759"/>
<keyword evidence="5" id="KW-0808">Transferase</keyword>
<keyword evidence="8" id="KW-1185">Reference proteome</keyword>
<dbReference type="AlphaFoldDB" id="A0A2A9P2U6"/>
<dbReference type="PANTHER" id="PTHR31468">
    <property type="entry name" value="1,3-BETA-GLUCANOSYLTRANSFERASE GAS1"/>
    <property type="match status" value="1"/>
</dbReference>
<evidence type="ECO:0000313" key="8">
    <source>
        <dbReference type="Proteomes" id="UP000037136"/>
    </source>
</evidence>
<keyword evidence="5" id="KW-0336">GPI-anchor</keyword>
<evidence type="ECO:0000256" key="2">
    <source>
        <dbReference type="ARBA" id="ARBA00007528"/>
    </source>
</evidence>
<dbReference type="SUPFAM" id="SSF51445">
    <property type="entry name" value="(Trans)glycosidases"/>
    <property type="match status" value="1"/>
</dbReference>
<sequence length="499" mass="53302">MFISSAAALAAIAASLVVAVPPLEIRGTDLVNPATGSKFHIVGMAYQPGGSSAYNPQAGKDPLSTVDTCLRDAALMQVMGVNAIRVYNLDPHANHDECASIFNAAGIYMIIDVNSPLVGESMTSSEPWTSYYAGYLNHTFAVIEAFANYPNTLLFFSGNEVINDLGSAKEVPPYLRAVTRDLKNYIKNNVKRRIPVGYSAADVRDVLWDTWNYMQCGDGDGDDASRADVFALNSYSWCGPEATYESSTFKALTDGFQKSSIPVFFSEYGCNQPAPRYWNETMAIYSQMATVFSGGVVYEWTQGSNDYGLVKVDGDAVSILGDYNRLKSQWAKVDWKAVQSQPAAGNAPPPPSCQSGLIKENGFKNSFDLPRVPPGAQDLIDHGIHPKPSGKVVTISDYSVKAKVKDSDGNMISDLKVHPLGNDEFNWAGKNQAETGSANGDSHDTKGAGGGGKGDNNGGGKGDSGSKAGDKDKEDAGVVTRPMMAWAATMALGAILLMV</sequence>
<evidence type="ECO:0000313" key="7">
    <source>
        <dbReference type="EMBL" id="PFH55805.1"/>
    </source>
</evidence>
<dbReference type="GO" id="GO:0042124">
    <property type="term" value="F:1,3-beta-glucanosyltransferase activity"/>
    <property type="evidence" value="ECO:0007669"/>
    <property type="project" value="TreeGrafter"/>
</dbReference>
<name>A0A2A9P2U6_OPHUN</name>
<gene>
    <name evidence="7" type="ORF">XA68_17580</name>
</gene>
<feature type="region of interest" description="Disordered" evidence="6">
    <location>
        <begin position="426"/>
        <end position="476"/>
    </location>
</feature>
<dbReference type="EC" id="2.4.1.-" evidence="5"/>
<comment type="caution">
    <text evidence="7">The sequence shown here is derived from an EMBL/GenBank/DDBJ whole genome shotgun (WGS) entry which is preliminary data.</text>
</comment>
<organism evidence="7 8">
    <name type="scientific">Ophiocordyceps unilateralis</name>
    <name type="common">Zombie-ant fungus</name>
    <name type="synonym">Torrubia unilateralis</name>
    <dbReference type="NCBI Taxonomy" id="268505"/>
    <lineage>
        <taxon>Eukaryota</taxon>
        <taxon>Fungi</taxon>
        <taxon>Dikarya</taxon>
        <taxon>Ascomycota</taxon>
        <taxon>Pezizomycotina</taxon>
        <taxon>Sordariomycetes</taxon>
        <taxon>Hypocreomycetidae</taxon>
        <taxon>Hypocreales</taxon>
        <taxon>Ophiocordycipitaceae</taxon>
        <taxon>Ophiocordyceps</taxon>
    </lineage>
</organism>
<comment type="similarity">
    <text evidence="2 5">Belongs to the glycosyl hydrolase 72 family.</text>
</comment>
<comment type="function">
    <text evidence="5">Splits internally a 1,3-beta-glucan molecule and transfers the newly generated reducing end (the donor) to the non-reducing end of another 1,3-beta-glucan molecule (the acceptor) forming a 1,3-beta linkage, resulting in the elongation of 1,3-beta-glucan chains in the cell wall.</text>
</comment>
<evidence type="ECO:0000256" key="5">
    <source>
        <dbReference type="RuleBase" id="RU361209"/>
    </source>
</evidence>
<dbReference type="GO" id="GO:0031505">
    <property type="term" value="P:fungal-type cell wall organization"/>
    <property type="evidence" value="ECO:0007669"/>
    <property type="project" value="TreeGrafter"/>
</dbReference>
<dbReference type="InterPro" id="IPR017853">
    <property type="entry name" value="GH"/>
</dbReference>
<reference evidence="7 8" key="2">
    <citation type="journal article" date="2017" name="Sci. Rep.">
        <title>Ant-infecting Ophiocordyceps genomes reveal a high diversity of potential behavioral manipulation genes and a possible major role for enterotoxins.</title>
        <authorList>
            <person name="de Bekker C."/>
            <person name="Ohm R.A."/>
            <person name="Evans H.C."/>
            <person name="Brachmann A."/>
            <person name="Hughes D.P."/>
        </authorList>
    </citation>
    <scope>NUCLEOTIDE SEQUENCE [LARGE SCALE GENOMIC DNA]</scope>
    <source>
        <strain evidence="7 8">SC16a</strain>
    </source>
</reference>
<keyword evidence="5" id="KW-0449">Lipoprotein</keyword>
<dbReference type="EMBL" id="LAZP02000758">
    <property type="protein sequence ID" value="PFH55805.1"/>
    <property type="molecule type" value="Genomic_DNA"/>
</dbReference>
<comment type="subcellular location">
    <subcellularLocation>
        <location evidence="1 5">Cell membrane</location>
        <topology evidence="1 5">Lipid-anchor</topology>
        <topology evidence="1 5">GPI-anchor</topology>
    </subcellularLocation>
</comment>
<feature type="region of interest" description="Disordered" evidence="6">
    <location>
        <begin position="341"/>
        <end position="360"/>
    </location>
</feature>
<feature type="compositionally biased region" description="Gly residues" evidence="6">
    <location>
        <begin position="447"/>
        <end position="463"/>
    </location>
</feature>
<feature type="signal peptide" evidence="5">
    <location>
        <begin position="1"/>
        <end position="19"/>
    </location>
</feature>
<evidence type="ECO:0000256" key="4">
    <source>
        <dbReference type="ARBA" id="ARBA00023180"/>
    </source>
</evidence>
<keyword evidence="3 5" id="KW-0732">Signal</keyword>
<dbReference type="Gene3D" id="3.20.20.80">
    <property type="entry name" value="Glycosidases"/>
    <property type="match status" value="1"/>
</dbReference>
<evidence type="ECO:0000256" key="1">
    <source>
        <dbReference type="ARBA" id="ARBA00004609"/>
    </source>
</evidence>
<dbReference type="InterPro" id="IPR004886">
    <property type="entry name" value="Glucanosyltransferase"/>
</dbReference>
<dbReference type="GO" id="GO:0005886">
    <property type="term" value="C:plasma membrane"/>
    <property type="evidence" value="ECO:0007669"/>
    <property type="project" value="UniProtKB-SubCell"/>
</dbReference>
<evidence type="ECO:0000256" key="3">
    <source>
        <dbReference type="ARBA" id="ARBA00022729"/>
    </source>
</evidence>
<dbReference type="Pfam" id="PF03198">
    <property type="entry name" value="Glyco_hydro_72"/>
    <property type="match status" value="1"/>
</dbReference>
<keyword evidence="5" id="KW-0472">Membrane</keyword>
<dbReference type="GO" id="GO:0071970">
    <property type="term" value="P:fungal-type cell wall (1-&gt;3)-beta-D-glucan biosynthetic process"/>
    <property type="evidence" value="ECO:0007669"/>
    <property type="project" value="TreeGrafter"/>
</dbReference>
<dbReference type="GO" id="GO:0098552">
    <property type="term" value="C:side of membrane"/>
    <property type="evidence" value="ECO:0007669"/>
    <property type="project" value="UniProtKB-KW"/>
</dbReference>
<proteinExistence type="inferred from homology"/>
<dbReference type="Proteomes" id="UP000037136">
    <property type="component" value="Unassembled WGS sequence"/>
</dbReference>
<feature type="chain" id="PRO_5011816458" description="1,3-beta-glucanosyltransferase" evidence="5">
    <location>
        <begin position="20"/>
        <end position="499"/>
    </location>
</feature>
<keyword evidence="4" id="KW-0325">Glycoprotein</keyword>